<dbReference type="PRINTS" id="PR00775">
    <property type="entry name" value="HEATSHOCK90"/>
</dbReference>
<gene>
    <name evidence="3" type="ORF">C8E87_1271</name>
</gene>
<accession>A0A4V3C7I5</accession>
<feature type="region of interest" description="Disordered" evidence="1">
    <location>
        <begin position="942"/>
        <end position="962"/>
    </location>
</feature>
<keyword evidence="3" id="KW-0808">Transferase</keyword>
<dbReference type="Gene3D" id="3.30.565.10">
    <property type="entry name" value="Histidine kinase-like ATPase, C-terminal domain"/>
    <property type="match status" value="1"/>
</dbReference>
<reference evidence="3 4" key="1">
    <citation type="submission" date="2019-03" db="EMBL/GenBank/DDBJ databases">
        <title>Sequencing the genomes of 1000 actinobacteria strains.</title>
        <authorList>
            <person name="Klenk H.-P."/>
        </authorList>
    </citation>
    <scope>NUCLEOTIDE SEQUENCE [LARGE SCALE GENOMIC DNA]</scope>
    <source>
        <strain evidence="3 4">DSM 43805</strain>
    </source>
</reference>
<evidence type="ECO:0000256" key="1">
    <source>
        <dbReference type="SAM" id="MobiDB-lite"/>
    </source>
</evidence>
<dbReference type="Pfam" id="PF13589">
    <property type="entry name" value="HATPase_c_3"/>
    <property type="match status" value="1"/>
</dbReference>
<dbReference type="AlphaFoldDB" id="A0A4V3C7I5"/>
<protein>
    <submittedName>
        <fullName evidence="3">Histidine kinase/DNA gyrase B/HSP90-like ATPase</fullName>
    </submittedName>
</protein>
<name>A0A4V3C7I5_9ACTN</name>
<evidence type="ECO:0000313" key="3">
    <source>
        <dbReference type="EMBL" id="TDO37638.1"/>
    </source>
</evidence>
<evidence type="ECO:0000259" key="2">
    <source>
        <dbReference type="Pfam" id="PF24391"/>
    </source>
</evidence>
<dbReference type="InterPro" id="IPR020575">
    <property type="entry name" value="Hsp90_N"/>
</dbReference>
<feature type="domain" description="HD-CE" evidence="2">
    <location>
        <begin position="41"/>
        <end position="288"/>
    </location>
</feature>
<dbReference type="OrthoDB" id="9802640at2"/>
<dbReference type="InterPro" id="IPR056471">
    <property type="entry name" value="HD-CE"/>
</dbReference>
<keyword evidence="3" id="KW-0418">Kinase</keyword>
<dbReference type="EMBL" id="SNWR01000001">
    <property type="protein sequence ID" value="TDO37638.1"/>
    <property type="molecule type" value="Genomic_DNA"/>
</dbReference>
<proteinExistence type="predicted"/>
<dbReference type="SUPFAM" id="SSF109604">
    <property type="entry name" value="HD-domain/PDEase-like"/>
    <property type="match status" value="1"/>
</dbReference>
<dbReference type="Proteomes" id="UP000294901">
    <property type="component" value="Unassembled WGS sequence"/>
</dbReference>
<dbReference type="GO" id="GO:0016301">
    <property type="term" value="F:kinase activity"/>
    <property type="evidence" value="ECO:0007669"/>
    <property type="project" value="UniProtKB-KW"/>
</dbReference>
<organism evidence="3 4">
    <name type="scientific">Paractinoplanes brasiliensis</name>
    <dbReference type="NCBI Taxonomy" id="52695"/>
    <lineage>
        <taxon>Bacteria</taxon>
        <taxon>Bacillati</taxon>
        <taxon>Actinomycetota</taxon>
        <taxon>Actinomycetes</taxon>
        <taxon>Micromonosporales</taxon>
        <taxon>Micromonosporaceae</taxon>
        <taxon>Paractinoplanes</taxon>
    </lineage>
</organism>
<dbReference type="Pfam" id="PF24391">
    <property type="entry name" value="HD-CE"/>
    <property type="match status" value="1"/>
</dbReference>
<sequence length="1065" mass="119100">MGDWGPLGEVLHREGSDRNRANVKDLVAHAKDLLKLVRETFPTYTMHDEQHAENVIALMGKLAAPRIERMTPLEAALLILAAYFHDAGMAYSRADLAEIVEGDDFHAFLDGHDDDLLLTARHGGVPPDPVVQHYCRARHAERVRWHLDRCDWSLLQWDGAPIIEPLVTICRSHNEDTEALHDPRFETDFHFQADLRFCAVLLRLADILDLDDTRAPRVIYEHLDLVRDESAEARTSDREWSKHLVSKGFRFPPEHSPHYRIKFIATPDDPRVERDLRAFLDVVRAELSRCRSLADKFDNRRWAGFPLPAEIDDSAILSRGYVYGDFRFELDRGAILELFTGSNLYDDPYAFVRELLQNALDAIRARESLTGYRSAGIQVYCREDADGYLWVRVDDDGIGMDRDRLQNYFLRAGKSYYRSEEFAVEQLRRTGLDRPLDVIAQFGIGVLACFMAGDRVELTSRRHVAPGRTTKGVRLSISQRDEYFVLQESDRPGTPMPGPPGAEAAFLREAGTRIAVRIDPNRTGIEADEMLERIKSYIFAPPVPVFVNGQQIGAETSRLVDEPTLPAFEVAEIDLEGLVWDQPSLPCLNTIRAIIVPIDLSTAEISPDIRGKALAYLAFPPAVDEPEDPLPGLAATDPELSAALRGAVTRTRIALHFENYSRRPEHAVRLRVDRMFRKDSLRSAYQILSGRRLTGPTAAVTDSTNSAEFRKHLENTPQDLMQFVRLILEEAPAGHLFDEIEVRSYLELTPDRLPAPDAARRLFHGGSTWSYNGIKLPVRDGGGVASVLDCNHGFLLGAISLSGAMRPELSVSRSEVRSISFAASSILHLSVRRAMQKSLGDSEWATAALDALGARDLTIFEIPDPCTEATVAAELSRRGDAWRSERVIETAEGWMSIDDLLASAETGASPSILTGAAFGWTDFQTYLTRGLLQRFTSLEWTPPADPESRGELRLISAGPPSGPERTTVFRPLFAVPYTGDESLARSGPFLNQRHALTQWLLGNASVLAAEFPAPFQKILRETGSFLADVEPINAALRRVADRRPDIAPPAEAYLRVDEQGQWWSQ</sequence>
<keyword evidence="4" id="KW-1185">Reference proteome</keyword>
<dbReference type="SUPFAM" id="SSF55874">
    <property type="entry name" value="ATPase domain of HSP90 chaperone/DNA topoisomerase II/histidine kinase"/>
    <property type="match status" value="1"/>
</dbReference>
<evidence type="ECO:0000313" key="4">
    <source>
        <dbReference type="Proteomes" id="UP000294901"/>
    </source>
</evidence>
<dbReference type="InterPro" id="IPR036890">
    <property type="entry name" value="HATPase_C_sf"/>
</dbReference>
<dbReference type="RefSeq" id="WP_133872231.1">
    <property type="nucleotide sequence ID" value="NZ_BOMD01000094.1"/>
</dbReference>
<comment type="caution">
    <text evidence="3">The sequence shown here is derived from an EMBL/GenBank/DDBJ whole genome shotgun (WGS) entry which is preliminary data.</text>
</comment>